<dbReference type="AlphaFoldDB" id="K1TLN0"/>
<feature type="non-terminal residue" evidence="1">
    <location>
        <position position="80"/>
    </location>
</feature>
<organism evidence="1">
    <name type="scientific">human gut metagenome</name>
    <dbReference type="NCBI Taxonomy" id="408170"/>
    <lineage>
        <taxon>unclassified sequences</taxon>
        <taxon>metagenomes</taxon>
        <taxon>organismal metagenomes</taxon>
    </lineage>
</organism>
<reference evidence="1" key="1">
    <citation type="journal article" date="2013" name="Environ. Microbiol.">
        <title>Microbiota from the distal guts of lean and obese adolescents exhibit partial functional redundancy besides clear differences in community structure.</title>
        <authorList>
            <person name="Ferrer M."/>
            <person name="Ruiz A."/>
            <person name="Lanza F."/>
            <person name="Haange S.B."/>
            <person name="Oberbach A."/>
            <person name="Till H."/>
            <person name="Bargiela R."/>
            <person name="Campoy C."/>
            <person name="Segura M.T."/>
            <person name="Richter M."/>
            <person name="von Bergen M."/>
            <person name="Seifert J."/>
            <person name="Suarez A."/>
        </authorList>
    </citation>
    <scope>NUCLEOTIDE SEQUENCE</scope>
</reference>
<sequence length="80" mass="9004">MMNALSFKIDELKETSGNRDFSQGSVSNGVTAARAIAALQEAGSKLSRDMIKGTYFAFQQVCYLIIELIRQFYDTPRSFR</sequence>
<proteinExistence type="predicted"/>
<comment type="caution">
    <text evidence="1">The sequence shown here is derived from an EMBL/GenBank/DDBJ whole genome shotgun (WGS) entry which is preliminary data.</text>
</comment>
<evidence type="ECO:0000313" key="1">
    <source>
        <dbReference type="EMBL" id="EKC60226.1"/>
    </source>
</evidence>
<dbReference type="EMBL" id="AJWZ01006283">
    <property type="protein sequence ID" value="EKC60226.1"/>
    <property type="molecule type" value="Genomic_DNA"/>
</dbReference>
<dbReference type="InterPro" id="IPR032427">
    <property type="entry name" value="P22_portal"/>
</dbReference>
<dbReference type="Pfam" id="PF16510">
    <property type="entry name" value="P22_portal"/>
    <property type="match status" value="1"/>
</dbReference>
<gene>
    <name evidence="1" type="ORF">OBE_09080</name>
</gene>
<accession>K1TLN0</accession>
<name>K1TLN0_9ZZZZ</name>
<protein>
    <submittedName>
        <fullName evidence="1">Uncharacterized protein</fullName>
    </submittedName>
</protein>